<dbReference type="RefSeq" id="WP_136580227.1">
    <property type="nucleotide sequence ID" value="NZ_STFF01000010.1"/>
</dbReference>
<dbReference type="SMART" id="SM00331">
    <property type="entry name" value="PP2C_SIG"/>
    <property type="match status" value="1"/>
</dbReference>
<feature type="domain" description="PPM-type phosphatase" evidence="2">
    <location>
        <begin position="5"/>
        <end position="248"/>
    </location>
</feature>
<reference evidence="3 4" key="1">
    <citation type="submission" date="2019-04" db="EMBL/GenBank/DDBJ databases">
        <title>Niastella caeni sp. nov., isolated from activated sludge.</title>
        <authorList>
            <person name="Sheng M."/>
        </authorList>
    </citation>
    <scope>NUCLEOTIDE SEQUENCE [LARGE SCALE GENOMIC DNA]</scope>
    <source>
        <strain evidence="3 4">HX-2-15</strain>
    </source>
</reference>
<protein>
    <submittedName>
        <fullName evidence="3">Serine/threonine-protein phosphatase</fullName>
    </submittedName>
</protein>
<dbReference type="SMART" id="SM00332">
    <property type="entry name" value="PP2Cc"/>
    <property type="match status" value="1"/>
</dbReference>
<evidence type="ECO:0000313" key="4">
    <source>
        <dbReference type="Proteomes" id="UP000306918"/>
    </source>
</evidence>
<dbReference type="PANTHER" id="PTHR13832">
    <property type="entry name" value="PROTEIN PHOSPHATASE 2C"/>
    <property type="match status" value="1"/>
</dbReference>
<gene>
    <name evidence="3" type="ORF">FAM09_26715</name>
</gene>
<evidence type="ECO:0000313" key="3">
    <source>
        <dbReference type="EMBL" id="THU33037.1"/>
    </source>
</evidence>
<keyword evidence="4" id="KW-1185">Reference proteome</keyword>
<sequence>MKTLLISGNTHPGMRRTENEDTYTCRQLWSPDKALLVVIDGVGGYAGGKKAAAIARESIDQYMETPKGDTLTMLREAVIFANNRITEERMLDPRFGEMCCVLTAAVADAAAGIVYFVHVGDTRMYRFRKGVLQKLTKDHSFVGIREDAGEITEREAMSHPQRNQILREVGSTIHRIDDEDFMQYGKEELLPGDVLLLCSDGLTDMVTAKQITEALSTSAALNTKVNNIIALANEMGGHDNITVVLLKNNRAKPPVQPTNGTKVKKAVKPKTNTTPPVPSADKPVEKPITPTPPEADNSTATNEKKEPVKKPVVSNKWVRWNVLVVVLLAASSWFFFSQRNATTPDKNETTNVREVTANDDTARKMPASIFSGQHAAPTGPVVAKAPDTIRLTATKNIVDIQRYADSVGNNLLLLPAKEKSNRFAAVEINKSSGKAGDTMVIKNLRLKGFETGIKVSIPVHVKLENTFFENIKYPVSYAVKQDSTNKSHSVQMINTEMQ</sequence>
<dbReference type="CDD" id="cd00143">
    <property type="entry name" value="PP2Cc"/>
    <property type="match status" value="1"/>
</dbReference>
<dbReference type="InterPro" id="IPR036457">
    <property type="entry name" value="PPM-type-like_dom_sf"/>
</dbReference>
<dbReference type="GO" id="GO:0004722">
    <property type="term" value="F:protein serine/threonine phosphatase activity"/>
    <property type="evidence" value="ECO:0007669"/>
    <property type="project" value="InterPro"/>
</dbReference>
<name>A0A4S8HDL9_9BACT</name>
<dbReference type="InterPro" id="IPR001932">
    <property type="entry name" value="PPM-type_phosphatase-like_dom"/>
</dbReference>
<dbReference type="SUPFAM" id="SSF81606">
    <property type="entry name" value="PP2C-like"/>
    <property type="match status" value="1"/>
</dbReference>
<feature type="region of interest" description="Disordered" evidence="1">
    <location>
        <begin position="251"/>
        <end position="309"/>
    </location>
</feature>
<proteinExistence type="predicted"/>
<dbReference type="Pfam" id="PF13672">
    <property type="entry name" value="PP2C_2"/>
    <property type="match status" value="1"/>
</dbReference>
<dbReference type="InterPro" id="IPR015655">
    <property type="entry name" value="PP2C"/>
</dbReference>
<evidence type="ECO:0000259" key="2">
    <source>
        <dbReference type="PROSITE" id="PS51746"/>
    </source>
</evidence>
<dbReference type="AlphaFoldDB" id="A0A4S8HDL9"/>
<dbReference type="EMBL" id="STFF01000010">
    <property type="protein sequence ID" value="THU33037.1"/>
    <property type="molecule type" value="Genomic_DNA"/>
</dbReference>
<comment type="caution">
    <text evidence="3">The sequence shown here is derived from an EMBL/GenBank/DDBJ whole genome shotgun (WGS) entry which is preliminary data.</text>
</comment>
<organism evidence="3 4">
    <name type="scientific">Niastella caeni</name>
    <dbReference type="NCBI Taxonomy" id="2569763"/>
    <lineage>
        <taxon>Bacteria</taxon>
        <taxon>Pseudomonadati</taxon>
        <taxon>Bacteroidota</taxon>
        <taxon>Chitinophagia</taxon>
        <taxon>Chitinophagales</taxon>
        <taxon>Chitinophagaceae</taxon>
        <taxon>Niastella</taxon>
    </lineage>
</organism>
<accession>A0A4S8HDL9</accession>
<dbReference type="PROSITE" id="PS51746">
    <property type="entry name" value="PPM_2"/>
    <property type="match status" value="1"/>
</dbReference>
<dbReference type="Gene3D" id="3.60.40.10">
    <property type="entry name" value="PPM-type phosphatase domain"/>
    <property type="match status" value="1"/>
</dbReference>
<dbReference type="Proteomes" id="UP000306918">
    <property type="component" value="Unassembled WGS sequence"/>
</dbReference>
<dbReference type="OrthoDB" id="9801841at2"/>
<evidence type="ECO:0000256" key="1">
    <source>
        <dbReference type="SAM" id="MobiDB-lite"/>
    </source>
</evidence>
<dbReference type="PANTHER" id="PTHR13832:SF827">
    <property type="entry name" value="PROTEIN PHOSPHATASE 1L"/>
    <property type="match status" value="1"/>
</dbReference>